<accession>A0AAV1FBG6</accession>
<gene>
    <name evidence="2" type="ORF">XNOV1_A040139</name>
</gene>
<evidence type="ECO:0000256" key="1">
    <source>
        <dbReference type="SAM" id="MobiDB-lite"/>
    </source>
</evidence>
<feature type="non-terminal residue" evidence="2">
    <location>
        <position position="80"/>
    </location>
</feature>
<sequence length="80" mass="8817">QITVILPKSLPVCEAAIDCQSPDVLEVQACGGLRRLAFGLGVVDGREREGKGHGDPRRERANKKRLEDEKHHLTETGETE</sequence>
<dbReference type="Proteomes" id="UP001178508">
    <property type="component" value="Chromosome 6"/>
</dbReference>
<evidence type="ECO:0000313" key="3">
    <source>
        <dbReference type="Proteomes" id="UP001178508"/>
    </source>
</evidence>
<protein>
    <submittedName>
        <fullName evidence="2">Uncharacterized protein</fullName>
    </submittedName>
</protein>
<dbReference type="AlphaFoldDB" id="A0AAV1FBG6"/>
<proteinExistence type="predicted"/>
<keyword evidence="3" id="KW-1185">Reference proteome</keyword>
<name>A0AAV1FBG6_XYRNO</name>
<feature type="region of interest" description="Disordered" evidence="1">
    <location>
        <begin position="44"/>
        <end position="80"/>
    </location>
</feature>
<reference evidence="2" key="1">
    <citation type="submission" date="2023-08" db="EMBL/GenBank/DDBJ databases">
        <authorList>
            <person name="Alioto T."/>
            <person name="Alioto T."/>
            <person name="Gomez Garrido J."/>
        </authorList>
    </citation>
    <scope>NUCLEOTIDE SEQUENCE</scope>
</reference>
<evidence type="ECO:0000313" key="2">
    <source>
        <dbReference type="EMBL" id="CAJ1058370.1"/>
    </source>
</evidence>
<dbReference type="EMBL" id="OY660869">
    <property type="protein sequence ID" value="CAJ1058370.1"/>
    <property type="molecule type" value="Genomic_DNA"/>
</dbReference>
<organism evidence="2 3">
    <name type="scientific">Xyrichtys novacula</name>
    <name type="common">Pearly razorfish</name>
    <name type="synonym">Hemipteronotus novacula</name>
    <dbReference type="NCBI Taxonomy" id="13765"/>
    <lineage>
        <taxon>Eukaryota</taxon>
        <taxon>Metazoa</taxon>
        <taxon>Chordata</taxon>
        <taxon>Craniata</taxon>
        <taxon>Vertebrata</taxon>
        <taxon>Euteleostomi</taxon>
        <taxon>Actinopterygii</taxon>
        <taxon>Neopterygii</taxon>
        <taxon>Teleostei</taxon>
        <taxon>Neoteleostei</taxon>
        <taxon>Acanthomorphata</taxon>
        <taxon>Eupercaria</taxon>
        <taxon>Labriformes</taxon>
        <taxon>Labridae</taxon>
        <taxon>Xyrichtys</taxon>
    </lineage>
</organism>
<feature type="non-terminal residue" evidence="2">
    <location>
        <position position="1"/>
    </location>
</feature>